<feature type="region of interest" description="Disordered" evidence="1">
    <location>
        <begin position="81"/>
        <end position="114"/>
    </location>
</feature>
<feature type="region of interest" description="Disordered" evidence="1">
    <location>
        <begin position="1"/>
        <end position="21"/>
    </location>
</feature>
<proteinExistence type="predicted"/>
<protein>
    <submittedName>
        <fullName evidence="2">Uncharacterized protein</fullName>
    </submittedName>
</protein>
<evidence type="ECO:0000256" key="1">
    <source>
        <dbReference type="SAM" id="MobiDB-lite"/>
    </source>
</evidence>
<dbReference type="EMBL" id="BQNB010012293">
    <property type="protein sequence ID" value="GJT01735.1"/>
    <property type="molecule type" value="Genomic_DNA"/>
</dbReference>
<reference evidence="2" key="2">
    <citation type="submission" date="2022-01" db="EMBL/GenBank/DDBJ databases">
        <authorList>
            <person name="Yamashiro T."/>
            <person name="Shiraishi A."/>
            <person name="Satake H."/>
            <person name="Nakayama K."/>
        </authorList>
    </citation>
    <scope>NUCLEOTIDE SEQUENCE</scope>
</reference>
<gene>
    <name evidence="2" type="ORF">Tco_0822904</name>
</gene>
<accession>A0ABQ5AGF2</accession>
<organism evidence="2 3">
    <name type="scientific">Tanacetum coccineum</name>
    <dbReference type="NCBI Taxonomy" id="301880"/>
    <lineage>
        <taxon>Eukaryota</taxon>
        <taxon>Viridiplantae</taxon>
        <taxon>Streptophyta</taxon>
        <taxon>Embryophyta</taxon>
        <taxon>Tracheophyta</taxon>
        <taxon>Spermatophyta</taxon>
        <taxon>Magnoliopsida</taxon>
        <taxon>eudicotyledons</taxon>
        <taxon>Gunneridae</taxon>
        <taxon>Pentapetalae</taxon>
        <taxon>asterids</taxon>
        <taxon>campanulids</taxon>
        <taxon>Asterales</taxon>
        <taxon>Asteraceae</taxon>
        <taxon>Asteroideae</taxon>
        <taxon>Anthemideae</taxon>
        <taxon>Anthemidinae</taxon>
        <taxon>Tanacetum</taxon>
    </lineage>
</organism>
<dbReference type="Proteomes" id="UP001151760">
    <property type="component" value="Unassembled WGS sequence"/>
</dbReference>
<evidence type="ECO:0000313" key="2">
    <source>
        <dbReference type="EMBL" id="GJT01735.1"/>
    </source>
</evidence>
<feature type="compositionally biased region" description="Basic and acidic residues" evidence="1">
    <location>
        <begin position="104"/>
        <end position="114"/>
    </location>
</feature>
<sequence>MNMHDKSASKKNKKRNEWKPTGKVFNSVGYKWKPTGRTFTLVGKACPLTRITATNKVPLRVPIPLEVVTPEHVVTRVYTRRPKVPKSVQNSKPKVAKSVTANKMDPDTSRGSDT</sequence>
<evidence type="ECO:0000313" key="3">
    <source>
        <dbReference type="Proteomes" id="UP001151760"/>
    </source>
</evidence>
<reference evidence="2" key="1">
    <citation type="journal article" date="2022" name="Int. J. Mol. Sci.">
        <title>Draft Genome of Tanacetum Coccineum: Genomic Comparison of Closely Related Tanacetum-Family Plants.</title>
        <authorList>
            <person name="Yamashiro T."/>
            <person name="Shiraishi A."/>
            <person name="Nakayama K."/>
            <person name="Satake H."/>
        </authorList>
    </citation>
    <scope>NUCLEOTIDE SEQUENCE</scope>
</reference>
<name>A0ABQ5AGF2_9ASTR</name>
<comment type="caution">
    <text evidence="2">The sequence shown here is derived from an EMBL/GenBank/DDBJ whole genome shotgun (WGS) entry which is preliminary data.</text>
</comment>
<keyword evidence="3" id="KW-1185">Reference proteome</keyword>